<keyword evidence="2" id="KW-1185">Reference proteome</keyword>
<gene>
    <name evidence="1" type="ORF">G7Y82_04960</name>
</gene>
<dbReference type="RefSeq" id="WP_168146903.1">
    <property type="nucleotide sequence ID" value="NZ_JAAVXB010000002.1"/>
</dbReference>
<name>A0A969W763_9GAMM</name>
<dbReference type="Pfam" id="PF11004">
    <property type="entry name" value="Kdo_hydroxy"/>
    <property type="match status" value="1"/>
</dbReference>
<evidence type="ECO:0000313" key="1">
    <source>
        <dbReference type="EMBL" id="NKF21657.1"/>
    </source>
</evidence>
<proteinExistence type="predicted"/>
<evidence type="ECO:0000313" key="2">
    <source>
        <dbReference type="Proteomes" id="UP000653472"/>
    </source>
</evidence>
<organism evidence="1 2">
    <name type="scientific">Solimonas marina</name>
    <dbReference type="NCBI Taxonomy" id="2714601"/>
    <lineage>
        <taxon>Bacteria</taxon>
        <taxon>Pseudomonadati</taxon>
        <taxon>Pseudomonadota</taxon>
        <taxon>Gammaproteobacteria</taxon>
        <taxon>Nevskiales</taxon>
        <taxon>Nevskiaceae</taxon>
        <taxon>Solimonas</taxon>
    </lineage>
</organism>
<dbReference type="EMBL" id="JAAVXB010000002">
    <property type="protein sequence ID" value="NKF21657.1"/>
    <property type="molecule type" value="Genomic_DNA"/>
</dbReference>
<dbReference type="AlphaFoldDB" id="A0A969W763"/>
<comment type="caution">
    <text evidence="1">The sequence shown here is derived from an EMBL/GenBank/DDBJ whole genome shotgun (WGS) entry which is preliminary data.</text>
</comment>
<reference evidence="1" key="1">
    <citation type="submission" date="2020-03" db="EMBL/GenBank/DDBJ databases">
        <title>Solimonas marina sp. nov., isolated from deep seawater of the Pacific Ocean.</title>
        <authorList>
            <person name="Liu X."/>
            <person name="Lai Q."/>
            <person name="Sun F."/>
            <person name="Gai Y."/>
            <person name="Li G."/>
            <person name="Shao Z."/>
        </authorList>
    </citation>
    <scope>NUCLEOTIDE SEQUENCE</scope>
    <source>
        <strain evidence="1">C16B3</strain>
    </source>
</reference>
<dbReference type="InterPro" id="IPR021266">
    <property type="entry name" value="Kdo_hydroxlase"/>
</dbReference>
<dbReference type="Proteomes" id="UP000653472">
    <property type="component" value="Unassembled WGS sequence"/>
</dbReference>
<protein>
    <submittedName>
        <fullName evidence="1">3-deoxy-D-manno-oct-2-ulosonic acid (Kdo) hydroxylase</fullName>
    </submittedName>
</protein>
<sequence length="292" mass="32352">MNAIETIFVTDWQAPVAPATAAHALDALEAGSVLRLPLPFVLQADEQSLLSPTLLSGARKNISYNPANDRVQGADGEAALEAQLRGFLGRYHRSTRTLIEHLFAPYAAQLIDGRTSYRPAEIAGRVPKSWRHDDTRLHVDAFPATPVHGRRLLRVFNNINPHGEPRRWRVGEPFADVAARFAPRAPKPSSLKSALMAATKITKSRRSGYDHYMLQLHDGMKADLAYQAQVPKTPVEFAPGETWIVYSDQVSHAVLSGRYMLEQTFYVPVAALQYPERSPLKVLEAVTGRALV</sequence>
<accession>A0A969W763</accession>